<dbReference type="EMBL" id="VSSQ01072458">
    <property type="protein sequence ID" value="MPN23839.1"/>
    <property type="molecule type" value="Genomic_DNA"/>
</dbReference>
<accession>A0A645GDJ5</accession>
<sequence length="140" mass="16419">MQGRKMISEWCFEKGKADNVIEKRIRDGKTYFVINDYAKLRVLFGELLKELQRIKSEGDYEAGKKLVTTYGINIDPQLHKELKERYASLNLKPYGGFINPDIIPVEKDGKVIDYKVEYPKDFLQQMRDYGKKYSFLPVVN</sequence>
<evidence type="ECO:0000313" key="1">
    <source>
        <dbReference type="EMBL" id="MPN23839.1"/>
    </source>
</evidence>
<protein>
    <submittedName>
        <fullName evidence="1">Uncharacterized protein</fullName>
    </submittedName>
</protein>
<reference evidence="1" key="1">
    <citation type="submission" date="2019-08" db="EMBL/GenBank/DDBJ databases">
        <authorList>
            <person name="Kucharzyk K."/>
            <person name="Murdoch R.W."/>
            <person name="Higgins S."/>
            <person name="Loffler F."/>
        </authorList>
    </citation>
    <scope>NUCLEOTIDE SEQUENCE</scope>
</reference>
<gene>
    <name evidence="1" type="ORF">SDC9_171232</name>
</gene>
<dbReference type="AlphaFoldDB" id="A0A645GDJ5"/>
<comment type="caution">
    <text evidence="1">The sequence shown here is derived from an EMBL/GenBank/DDBJ whole genome shotgun (WGS) entry which is preliminary data.</text>
</comment>
<organism evidence="1">
    <name type="scientific">bioreactor metagenome</name>
    <dbReference type="NCBI Taxonomy" id="1076179"/>
    <lineage>
        <taxon>unclassified sequences</taxon>
        <taxon>metagenomes</taxon>
        <taxon>ecological metagenomes</taxon>
    </lineage>
</organism>
<name>A0A645GDJ5_9ZZZZ</name>
<proteinExistence type="predicted"/>